<keyword evidence="4" id="KW-0677">Repeat</keyword>
<dbReference type="EMBL" id="BMKW01000011">
    <property type="protein sequence ID" value="GGJ32001.1"/>
    <property type="molecule type" value="Genomic_DNA"/>
</dbReference>
<keyword evidence="5 7" id="KW-0012">Acyltransferase</keyword>
<dbReference type="InterPro" id="IPR042122">
    <property type="entry name" value="Ser_AcTrfase_N_sf"/>
</dbReference>
<evidence type="ECO:0000256" key="5">
    <source>
        <dbReference type="ARBA" id="ARBA00023315"/>
    </source>
</evidence>
<dbReference type="InterPro" id="IPR011004">
    <property type="entry name" value="Trimer_LpxA-like_sf"/>
</dbReference>
<name>A0A917KVF6_9PROT</name>
<dbReference type="Pfam" id="PF00132">
    <property type="entry name" value="Hexapep"/>
    <property type="match status" value="1"/>
</dbReference>
<dbReference type="GO" id="GO:0005737">
    <property type="term" value="C:cytoplasm"/>
    <property type="evidence" value="ECO:0007669"/>
    <property type="project" value="InterPro"/>
</dbReference>
<protein>
    <recommendedName>
        <fullName evidence="7">Serine acetyltransferase</fullName>
        <ecNumber evidence="7">2.3.1.30</ecNumber>
    </recommendedName>
</protein>
<dbReference type="GO" id="GO:0006535">
    <property type="term" value="P:cysteine biosynthetic process from serine"/>
    <property type="evidence" value="ECO:0007669"/>
    <property type="project" value="InterPro"/>
</dbReference>
<dbReference type="NCBIfam" id="NF041874">
    <property type="entry name" value="EPS_EpsC"/>
    <property type="match status" value="1"/>
</dbReference>
<evidence type="ECO:0000256" key="7">
    <source>
        <dbReference type="PIRNR" id="PIRNR000441"/>
    </source>
</evidence>
<dbReference type="NCBIfam" id="TIGR01172">
    <property type="entry name" value="cysE"/>
    <property type="match status" value="1"/>
</dbReference>
<keyword evidence="3 7" id="KW-0808">Transferase</keyword>
<dbReference type="RefSeq" id="WP_188970853.1">
    <property type="nucleotide sequence ID" value="NZ_BMKW01000011.1"/>
</dbReference>
<dbReference type="Gene3D" id="2.160.10.10">
    <property type="entry name" value="Hexapeptide repeat proteins"/>
    <property type="match status" value="1"/>
</dbReference>
<accession>A0A917KVF6</accession>
<dbReference type="CDD" id="cd03354">
    <property type="entry name" value="LbH_SAT"/>
    <property type="match status" value="1"/>
</dbReference>
<dbReference type="FunFam" id="2.160.10.10:FF:000007">
    <property type="entry name" value="Serine acetyltransferase"/>
    <property type="match status" value="1"/>
</dbReference>
<evidence type="ECO:0000256" key="4">
    <source>
        <dbReference type="ARBA" id="ARBA00022737"/>
    </source>
</evidence>
<comment type="caution">
    <text evidence="8">The sequence shown here is derived from an EMBL/GenBank/DDBJ whole genome shotgun (WGS) entry which is preliminary data.</text>
</comment>
<dbReference type="InterPro" id="IPR045304">
    <property type="entry name" value="LbH_SAT"/>
</dbReference>
<proteinExistence type="inferred from homology"/>
<dbReference type="PANTHER" id="PTHR42811">
    <property type="entry name" value="SERINE ACETYLTRANSFERASE"/>
    <property type="match status" value="1"/>
</dbReference>
<comment type="catalytic activity">
    <reaction evidence="6 7">
        <text>L-serine + acetyl-CoA = O-acetyl-L-serine + CoA</text>
        <dbReference type="Rhea" id="RHEA:24560"/>
        <dbReference type="ChEBI" id="CHEBI:33384"/>
        <dbReference type="ChEBI" id="CHEBI:57287"/>
        <dbReference type="ChEBI" id="CHEBI:57288"/>
        <dbReference type="ChEBI" id="CHEBI:58340"/>
        <dbReference type="EC" id="2.3.1.30"/>
    </reaction>
</comment>
<evidence type="ECO:0000313" key="8">
    <source>
        <dbReference type="EMBL" id="GGJ32001.1"/>
    </source>
</evidence>
<dbReference type="EC" id="2.3.1.30" evidence="7"/>
<reference evidence="8" key="1">
    <citation type="journal article" date="2014" name="Int. J. Syst. Evol. Microbiol.">
        <title>Complete genome sequence of Corynebacterium casei LMG S-19264T (=DSM 44701T), isolated from a smear-ripened cheese.</title>
        <authorList>
            <consortium name="US DOE Joint Genome Institute (JGI-PGF)"/>
            <person name="Walter F."/>
            <person name="Albersmeier A."/>
            <person name="Kalinowski J."/>
            <person name="Ruckert C."/>
        </authorList>
    </citation>
    <scope>NUCLEOTIDE SEQUENCE</scope>
    <source>
        <strain evidence="8">CGMCC 1.3617</strain>
    </source>
</reference>
<keyword evidence="2" id="KW-0028">Amino-acid biosynthesis</keyword>
<dbReference type="Gene3D" id="1.10.3130.10">
    <property type="entry name" value="serine acetyltransferase, domain 1"/>
    <property type="match status" value="1"/>
</dbReference>
<dbReference type="InterPro" id="IPR053376">
    <property type="entry name" value="Serine_acetyltransferase"/>
</dbReference>
<keyword evidence="9" id="KW-1185">Reference proteome</keyword>
<dbReference type="PROSITE" id="PS00101">
    <property type="entry name" value="HEXAPEP_TRANSFERASES"/>
    <property type="match status" value="1"/>
</dbReference>
<evidence type="ECO:0000313" key="9">
    <source>
        <dbReference type="Proteomes" id="UP000661507"/>
    </source>
</evidence>
<organism evidence="8 9">
    <name type="scientific">Neoroseomonas lacus</name>
    <dbReference type="NCBI Taxonomy" id="287609"/>
    <lineage>
        <taxon>Bacteria</taxon>
        <taxon>Pseudomonadati</taxon>
        <taxon>Pseudomonadota</taxon>
        <taxon>Alphaproteobacteria</taxon>
        <taxon>Acetobacterales</taxon>
        <taxon>Acetobacteraceae</taxon>
        <taxon>Neoroseomonas</taxon>
    </lineage>
</organism>
<dbReference type="PIRSF" id="PIRSF000441">
    <property type="entry name" value="CysE"/>
    <property type="match status" value="1"/>
</dbReference>
<evidence type="ECO:0000256" key="1">
    <source>
        <dbReference type="ARBA" id="ARBA00007274"/>
    </source>
</evidence>
<dbReference type="InterPro" id="IPR005881">
    <property type="entry name" value="Ser_O-AcTrfase"/>
</dbReference>
<sequence>MEVIELARTIRNRDPARPSWPETILCYAGLHAVVWHRMAHGLWRMGLKGLARFVSHIGRFLTGIEIHPGAQIGRRFFIDHGMGVVIGETAEIGDDVLIYHGVTLGGLSGSPGKRHPTIGNGVAIGAGAQVLGPILVGDGARIGANAVVTKDVAPNCTVVGIPARPPAGSPCADPTVGYGLTDPEDDPVGEQLAAMRTELATLRTRVAELERHPETAR</sequence>
<dbReference type="AlphaFoldDB" id="A0A917KVF6"/>
<dbReference type="InterPro" id="IPR018357">
    <property type="entry name" value="Hexapep_transf_CS"/>
</dbReference>
<dbReference type="SUPFAM" id="SSF51161">
    <property type="entry name" value="Trimeric LpxA-like enzymes"/>
    <property type="match status" value="1"/>
</dbReference>
<evidence type="ECO:0000256" key="2">
    <source>
        <dbReference type="ARBA" id="ARBA00022605"/>
    </source>
</evidence>
<dbReference type="InterPro" id="IPR001451">
    <property type="entry name" value="Hexapep"/>
</dbReference>
<dbReference type="Proteomes" id="UP000661507">
    <property type="component" value="Unassembled WGS sequence"/>
</dbReference>
<reference evidence="8" key="2">
    <citation type="submission" date="2020-09" db="EMBL/GenBank/DDBJ databases">
        <authorList>
            <person name="Sun Q."/>
            <person name="Zhou Y."/>
        </authorList>
    </citation>
    <scope>NUCLEOTIDE SEQUENCE</scope>
    <source>
        <strain evidence="8">CGMCC 1.3617</strain>
    </source>
</reference>
<dbReference type="GO" id="GO:0009001">
    <property type="term" value="F:serine O-acetyltransferase activity"/>
    <property type="evidence" value="ECO:0007669"/>
    <property type="project" value="UniProtKB-EC"/>
</dbReference>
<comment type="similarity">
    <text evidence="1 7">Belongs to the transferase hexapeptide repeat family.</text>
</comment>
<gene>
    <name evidence="8" type="ORF">GCM10011320_44380</name>
</gene>
<evidence type="ECO:0000256" key="3">
    <source>
        <dbReference type="ARBA" id="ARBA00022679"/>
    </source>
</evidence>
<evidence type="ECO:0000256" key="6">
    <source>
        <dbReference type="ARBA" id="ARBA00049486"/>
    </source>
</evidence>